<gene>
    <name evidence="3" type="ORF">ERS852473_00500</name>
</gene>
<accession>A0ABM9UNQ7</accession>
<dbReference type="InterPro" id="IPR011990">
    <property type="entry name" value="TPR-like_helical_dom_sf"/>
</dbReference>
<dbReference type="InterPro" id="IPR029044">
    <property type="entry name" value="Nucleotide-diphossugar_trans"/>
</dbReference>
<reference evidence="3 4" key="1">
    <citation type="submission" date="2015-09" db="EMBL/GenBank/DDBJ databases">
        <authorList>
            <consortium name="Pathogen Informatics"/>
        </authorList>
    </citation>
    <scope>NUCLEOTIDE SEQUENCE [LARGE SCALE GENOMIC DNA]</scope>
    <source>
        <strain evidence="3 4">2789STDY5834858</strain>
    </source>
</reference>
<name>A0ABM9UNQ7_SARVE</name>
<dbReference type="Pfam" id="PF00535">
    <property type="entry name" value="Glycos_transf_2"/>
    <property type="match status" value="1"/>
</dbReference>
<dbReference type="PANTHER" id="PTHR43630">
    <property type="entry name" value="POLY-BETA-1,6-N-ACETYL-D-GLUCOSAMINE SYNTHASE"/>
    <property type="match status" value="1"/>
</dbReference>
<keyword evidence="1" id="KW-0802">TPR repeat</keyword>
<dbReference type="Proteomes" id="UP000095488">
    <property type="component" value="Unassembled WGS sequence"/>
</dbReference>
<dbReference type="EMBL" id="CYZR01000002">
    <property type="protein sequence ID" value="CUN56774.1"/>
    <property type="molecule type" value="Genomic_DNA"/>
</dbReference>
<dbReference type="Pfam" id="PF13181">
    <property type="entry name" value="TPR_8"/>
    <property type="match status" value="3"/>
</dbReference>
<dbReference type="SMART" id="SM00028">
    <property type="entry name" value="TPR"/>
    <property type="match status" value="3"/>
</dbReference>
<protein>
    <submittedName>
        <fullName evidence="3">Predicted O-linked N-acetylglucosamine transferase, SPINDLY family</fullName>
    </submittedName>
</protein>
<keyword evidence="3" id="KW-0808">Transferase</keyword>
<dbReference type="PANTHER" id="PTHR43630:SF2">
    <property type="entry name" value="GLYCOSYLTRANSFERASE"/>
    <property type="match status" value="1"/>
</dbReference>
<dbReference type="SUPFAM" id="SSF53448">
    <property type="entry name" value="Nucleotide-diphospho-sugar transferases"/>
    <property type="match status" value="1"/>
</dbReference>
<dbReference type="GO" id="GO:0016740">
    <property type="term" value="F:transferase activity"/>
    <property type="evidence" value="ECO:0007669"/>
    <property type="project" value="UniProtKB-KW"/>
</dbReference>
<feature type="repeat" description="TPR" evidence="1">
    <location>
        <begin position="313"/>
        <end position="346"/>
    </location>
</feature>
<dbReference type="PROSITE" id="PS50005">
    <property type="entry name" value="TPR"/>
    <property type="match status" value="2"/>
</dbReference>
<evidence type="ECO:0000259" key="2">
    <source>
        <dbReference type="Pfam" id="PF00535"/>
    </source>
</evidence>
<proteinExistence type="predicted"/>
<feature type="repeat" description="TPR" evidence="1">
    <location>
        <begin position="195"/>
        <end position="228"/>
    </location>
</feature>
<organism evidence="3 4">
    <name type="scientific">Sarcina ventriculi</name>
    <name type="common">Clostridium ventriculi</name>
    <dbReference type="NCBI Taxonomy" id="1267"/>
    <lineage>
        <taxon>Bacteria</taxon>
        <taxon>Bacillati</taxon>
        <taxon>Bacillota</taxon>
        <taxon>Clostridia</taxon>
        <taxon>Eubacteriales</taxon>
        <taxon>Clostridiaceae</taxon>
        <taxon>Sarcina</taxon>
    </lineage>
</organism>
<evidence type="ECO:0000313" key="4">
    <source>
        <dbReference type="Proteomes" id="UP000095488"/>
    </source>
</evidence>
<dbReference type="Gene3D" id="1.25.40.10">
    <property type="entry name" value="Tetratricopeptide repeat domain"/>
    <property type="match status" value="2"/>
</dbReference>
<evidence type="ECO:0000313" key="3">
    <source>
        <dbReference type="EMBL" id="CUN56774.1"/>
    </source>
</evidence>
<feature type="domain" description="Glycosyltransferase 2-like" evidence="2">
    <location>
        <begin position="11"/>
        <end position="136"/>
    </location>
</feature>
<sequence length="366" mass="43144">MGKYKICVYGVCKNEEKFAKRCMDSLKDADLVVFGDTGSTDNTVAILRDCGAKVYEIPVKPWRFDVARNACLEKIPEDIDICVCIDLDEVLEDGWREALESVWENDTNRANYLYIWKFNPDGSPGVWYYHERIHSRHNYRWIYPTHEVLEYLGEGREKWCLAKDLIFKHYPDTNKSRSFNLPLLELAVNENPNNARNINYLGREYYFMGKWDKAIETLEKYLSLKDATWKEERSFALRYIACCYKEKGELDTAKLYLLKAMSEAPNMREPYVEMARLAYLEKDWNLILIMIKLALEIKENTTNHHNEQFAWNETPYDLASLAYYYTGDYNKSLKYALEALKISPNDERIKNNFNIIKNSVNNEFVI</sequence>
<dbReference type="InterPro" id="IPR019734">
    <property type="entry name" value="TPR_rpt"/>
</dbReference>
<comment type="caution">
    <text evidence="3">The sequence shown here is derived from an EMBL/GenBank/DDBJ whole genome shotgun (WGS) entry which is preliminary data.</text>
</comment>
<dbReference type="InterPro" id="IPR001173">
    <property type="entry name" value="Glyco_trans_2-like"/>
</dbReference>
<dbReference type="Gene3D" id="3.90.550.10">
    <property type="entry name" value="Spore Coat Polysaccharide Biosynthesis Protein SpsA, Chain A"/>
    <property type="match status" value="1"/>
</dbReference>
<dbReference type="SUPFAM" id="SSF48452">
    <property type="entry name" value="TPR-like"/>
    <property type="match status" value="1"/>
</dbReference>
<keyword evidence="4" id="KW-1185">Reference proteome</keyword>
<dbReference type="RefSeq" id="WP_055257396.1">
    <property type="nucleotide sequence ID" value="NZ_CABIXL010000002.1"/>
</dbReference>
<evidence type="ECO:0000256" key="1">
    <source>
        <dbReference type="PROSITE-ProRule" id="PRU00339"/>
    </source>
</evidence>